<evidence type="ECO:0000256" key="1">
    <source>
        <dbReference type="ARBA" id="ARBA00004651"/>
    </source>
</evidence>
<evidence type="ECO:0000256" key="7">
    <source>
        <dbReference type="ARBA" id="ARBA00023136"/>
    </source>
</evidence>
<comment type="caution">
    <text evidence="8">Lacks conserved residue(s) required for the propagation of feature annotation.</text>
</comment>
<dbReference type="InterPro" id="IPR020846">
    <property type="entry name" value="MFS_dom"/>
</dbReference>
<dbReference type="Pfam" id="PF07690">
    <property type="entry name" value="MFS_1"/>
    <property type="match status" value="1"/>
</dbReference>
<comment type="subcellular location">
    <subcellularLocation>
        <location evidence="8">Cell inner membrane</location>
        <topology evidence="8">Multi-pass membrane protein</topology>
    </subcellularLocation>
    <subcellularLocation>
        <location evidence="1">Cell membrane</location>
        <topology evidence="1">Multi-pass membrane protein</topology>
    </subcellularLocation>
</comment>
<feature type="transmembrane region" description="Helical" evidence="8">
    <location>
        <begin position="210"/>
        <end position="240"/>
    </location>
</feature>
<feature type="transmembrane region" description="Helical" evidence="8">
    <location>
        <begin position="368"/>
        <end position="386"/>
    </location>
</feature>
<comment type="similarity">
    <text evidence="2 8">Belongs to the major facilitator superfamily. Bcr/CmlA family.</text>
</comment>
<reference evidence="11" key="1">
    <citation type="journal article" date="2020" name="MBio">
        <title>Horizontal gene transfer to a defensive symbiont with a reduced genome amongst a multipartite beetle microbiome.</title>
        <authorList>
            <person name="Waterworth S.C."/>
            <person name="Florez L.V."/>
            <person name="Rees E.R."/>
            <person name="Hertweck C."/>
            <person name="Kaltenpoth M."/>
            <person name="Kwan J.C."/>
        </authorList>
    </citation>
    <scope>NUCLEOTIDE SEQUENCE [LARGE SCALE GENOMIC DNA]</scope>
</reference>
<evidence type="ECO:0000256" key="6">
    <source>
        <dbReference type="ARBA" id="ARBA00022989"/>
    </source>
</evidence>
<dbReference type="PANTHER" id="PTHR23502:SF132">
    <property type="entry name" value="POLYAMINE TRANSPORTER 2-RELATED"/>
    <property type="match status" value="1"/>
</dbReference>
<keyword evidence="4" id="KW-1003">Cell membrane</keyword>
<dbReference type="InterPro" id="IPR005829">
    <property type="entry name" value="Sugar_transporter_CS"/>
</dbReference>
<evidence type="ECO:0000256" key="5">
    <source>
        <dbReference type="ARBA" id="ARBA00022692"/>
    </source>
</evidence>
<feature type="transmembrane region" description="Helical" evidence="8">
    <location>
        <begin position="157"/>
        <end position="176"/>
    </location>
</feature>
<keyword evidence="3 8" id="KW-0813">Transport</keyword>
<evidence type="ECO:0000256" key="4">
    <source>
        <dbReference type="ARBA" id="ARBA00022475"/>
    </source>
</evidence>
<dbReference type="EMBL" id="WNDQ01000013">
    <property type="protein sequence ID" value="KAF1022289.1"/>
    <property type="molecule type" value="Genomic_DNA"/>
</dbReference>
<dbReference type="AlphaFoldDB" id="A0A7V8JR51"/>
<feature type="transmembrane region" description="Helical" evidence="8">
    <location>
        <begin position="304"/>
        <end position="325"/>
    </location>
</feature>
<keyword evidence="6 8" id="KW-1133">Transmembrane helix</keyword>
<dbReference type="PANTHER" id="PTHR23502">
    <property type="entry name" value="MAJOR FACILITATOR SUPERFAMILY"/>
    <property type="match status" value="1"/>
</dbReference>
<dbReference type="Gene3D" id="1.20.1720.10">
    <property type="entry name" value="Multidrug resistance protein D"/>
    <property type="match status" value="1"/>
</dbReference>
<dbReference type="PROSITE" id="PS50850">
    <property type="entry name" value="MFS"/>
    <property type="match status" value="1"/>
</dbReference>
<keyword evidence="8" id="KW-0997">Cell inner membrane</keyword>
<keyword evidence="5 8" id="KW-0812">Transmembrane</keyword>
<gene>
    <name evidence="10" type="primary">bcr</name>
    <name evidence="10" type="ORF">GAK30_01260</name>
</gene>
<dbReference type="SUPFAM" id="SSF103473">
    <property type="entry name" value="MFS general substrate transporter"/>
    <property type="match status" value="1"/>
</dbReference>
<feature type="transmembrane region" description="Helical" evidence="8">
    <location>
        <begin position="337"/>
        <end position="362"/>
    </location>
</feature>
<organism evidence="10 11">
    <name type="scientific">Paracidovorax wautersii</name>
    <dbReference type="NCBI Taxonomy" id="1177982"/>
    <lineage>
        <taxon>Bacteria</taxon>
        <taxon>Pseudomonadati</taxon>
        <taxon>Pseudomonadota</taxon>
        <taxon>Betaproteobacteria</taxon>
        <taxon>Burkholderiales</taxon>
        <taxon>Comamonadaceae</taxon>
        <taxon>Paracidovorax</taxon>
    </lineage>
</organism>
<dbReference type="CDD" id="cd17320">
    <property type="entry name" value="MFS_MdfA_MDR_like"/>
    <property type="match status" value="1"/>
</dbReference>
<dbReference type="GO" id="GO:0042910">
    <property type="term" value="F:xenobiotic transmembrane transporter activity"/>
    <property type="evidence" value="ECO:0007669"/>
    <property type="project" value="InterPro"/>
</dbReference>
<feature type="transmembrane region" description="Helical" evidence="8">
    <location>
        <begin position="246"/>
        <end position="264"/>
    </location>
</feature>
<dbReference type="InterPro" id="IPR011701">
    <property type="entry name" value="MFS"/>
</dbReference>
<evidence type="ECO:0000259" key="9">
    <source>
        <dbReference type="PROSITE" id="PS50850"/>
    </source>
</evidence>
<evidence type="ECO:0000256" key="3">
    <source>
        <dbReference type="ARBA" id="ARBA00022448"/>
    </source>
</evidence>
<dbReference type="GO" id="GO:0015385">
    <property type="term" value="F:sodium:proton antiporter activity"/>
    <property type="evidence" value="ECO:0007669"/>
    <property type="project" value="TreeGrafter"/>
</dbReference>
<keyword evidence="7 8" id="KW-0472">Membrane</keyword>
<feature type="transmembrane region" description="Helical" evidence="8">
    <location>
        <begin position="130"/>
        <end position="151"/>
    </location>
</feature>
<feature type="transmembrane region" description="Helical" evidence="8">
    <location>
        <begin position="276"/>
        <end position="298"/>
    </location>
</feature>
<evidence type="ECO:0000256" key="8">
    <source>
        <dbReference type="RuleBase" id="RU365088"/>
    </source>
</evidence>
<dbReference type="GO" id="GO:1990961">
    <property type="term" value="P:xenobiotic detoxification by transmembrane export across the plasma membrane"/>
    <property type="evidence" value="ECO:0007669"/>
    <property type="project" value="InterPro"/>
</dbReference>
<feature type="transmembrane region" description="Helical" evidence="8">
    <location>
        <begin position="97"/>
        <end position="118"/>
    </location>
</feature>
<evidence type="ECO:0000313" key="10">
    <source>
        <dbReference type="EMBL" id="KAF1022289.1"/>
    </source>
</evidence>
<accession>A0A7V8JR51</accession>
<dbReference type="InterPro" id="IPR004812">
    <property type="entry name" value="Efflux_drug-R_Bcr/CmlA"/>
</dbReference>
<feature type="domain" description="Major facilitator superfamily (MFS) profile" evidence="9">
    <location>
        <begin position="6"/>
        <end position="397"/>
    </location>
</feature>
<dbReference type="InterPro" id="IPR036259">
    <property type="entry name" value="MFS_trans_sf"/>
</dbReference>
<name>A0A7V8JR51_9BURK</name>
<feature type="transmembrane region" description="Helical" evidence="8">
    <location>
        <begin position="72"/>
        <end position="91"/>
    </location>
</feature>
<evidence type="ECO:0000256" key="2">
    <source>
        <dbReference type="ARBA" id="ARBA00006236"/>
    </source>
</evidence>
<comment type="caution">
    <text evidence="10">The sequence shown here is derived from an EMBL/GenBank/DDBJ whole genome shotgun (WGS) entry which is preliminary data.</text>
</comment>
<feature type="transmembrane region" description="Helical" evidence="8">
    <location>
        <begin position="44"/>
        <end position="63"/>
    </location>
</feature>
<protein>
    <recommendedName>
        <fullName evidence="8">Bcr/CflA family efflux transporter</fullName>
    </recommendedName>
</protein>
<sequence>MTHASLTVVLAMLAMVGALGIDTYLPAFHAIGADFQVGPLVVQQTLSVYVACMSLTMLVSGTLSDSFGRRRVLVVALVGYTLTSLAAAAAPNVQALIVLRALQGLSAGAGLVVGRAMVQDLFKGAEAQRVMATITMVFSLAPAIAPIPGGVLQSLAGWRSIFIFMALYGAVLWVICQRGLPETLPAAQRAPFHPGPILARYAESLRHPGFVLMIVAIALIFGGLPLYIGSAAALIIDILGLTETDFGWLFIPLVTGTVGGAWLGRHLARRVAPQRILNAGMSVMLLATIASVVYASAWQVRLPYVVLPLLVFTFGMVLAMPVMVLRALSVFPHMRGLAASMQSFVQMMAFALIAGFVSPLVFHSARSIAITHLAFLLLGMLLWRAAMRTLPPAAPRAGGTPPAPGTAPHTQA</sequence>
<dbReference type="NCBIfam" id="TIGR00710">
    <property type="entry name" value="efflux_Bcr_CflA"/>
    <property type="match status" value="1"/>
</dbReference>
<dbReference type="Proteomes" id="UP000461670">
    <property type="component" value="Unassembled WGS sequence"/>
</dbReference>
<evidence type="ECO:0000313" key="11">
    <source>
        <dbReference type="Proteomes" id="UP000461670"/>
    </source>
</evidence>
<proteinExistence type="inferred from homology"/>
<dbReference type="PROSITE" id="PS00216">
    <property type="entry name" value="SUGAR_TRANSPORT_1"/>
    <property type="match status" value="1"/>
</dbReference>
<dbReference type="GO" id="GO:0005886">
    <property type="term" value="C:plasma membrane"/>
    <property type="evidence" value="ECO:0007669"/>
    <property type="project" value="UniProtKB-SubCell"/>
</dbReference>